<name>A0A7K5CP53_9TYRA</name>
<dbReference type="SMART" id="SM00042">
    <property type="entry name" value="CUB"/>
    <property type="match status" value="3"/>
</dbReference>
<evidence type="ECO:0000256" key="12">
    <source>
        <dbReference type="ARBA" id="ARBA00023145"/>
    </source>
</evidence>
<keyword evidence="19" id="KW-1185">Reference proteome</keyword>
<evidence type="ECO:0000256" key="14">
    <source>
        <dbReference type="ARBA" id="ARBA00023180"/>
    </source>
</evidence>
<dbReference type="SMART" id="SM00181">
    <property type="entry name" value="EGF"/>
    <property type="match status" value="1"/>
</dbReference>
<dbReference type="AlphaFoldDB" id="A0A7K5CP53"/>
<dbReference type="Gene3D" id="2.10.25.10">
    <property type="entry name" value="Laminin"/>
    <property type="match status" value="1"/>
</dbReference>
<keyword evidence="6" id="KW-0732">Signal</keyword>
<evidence type="ECO:0000256" key="15">
    <source>
        <dbReference type="ARBA" id="ARBA00023329"/>
    </source>
</evidence>
<evidence type="ECO:0000256" key="5">
    <source>
        <dbReference type="ARBA" id="ARBA00022723"/>
    </source>
</evidence>
<dbReference type="PANTHER" id="PTHR24251:SF53">
    <property type="entry name" value="BONE MORPHOGENETIC PROTEIN 1"/>
    <property type="match status" value="1"/>
</dbReference>
<evidence type="ECO:0000313" key="19">
    <source>
        <dbReference type="Proteomes" id="UP000525089"/>
    </source>
</evidence>
<gene>
    <name evidence="18" type="primary">Bmp1</name>
    <name evidence="18" type="ORF">PACMIN_R09612</name>
</gene>
<dbReference type="GO" id="GO:0005509">
    <property type="term" value="F:calcium ion binding"/>
    <property type="evidence" value="ECO:0007669"/>
    <property type="project" value="InterPro"/>
</dbReference>
<evidence type="ECO:0000313" key="18">
    <source>
        <dbReference type="EMBL" id="NWS09698.1"/>
    </source>
</evidence>
<dbReference type="InterPro" id="IPR001881">
    <property type="entry name" value="EGF-like_Ca-bd_dom"/>
</dbReference>
<dbReference type="CDD" id="cd00054">
    <property type="entry name" value="EGF_CA"/>
    <property type="match status" value="1"/>
</dbReference>
<feature type="non-terminal residue" evidence="18">
    <location>
        <position position="1"/>
    </location>
</feature>
<dbReference type="PROSITE" id="PS01187">
    <property type="entry name" value="EGF_CA"/>
    <property type="match status" value="1"/>
</dbReference>
<dbReference type="InterPro" id="IPR015446">
    <property type="entry name" value="BMP_1/tolloid-like"/>
</dbReference>
<evidence type="ECO:0000256" key="9">
    <source>
        <dbReference type="ARBA" id="ARBA00022833"/>
    </source>
</evidence>
<dbReference type="InterPro" id="IPR000859">
    <property type="entry name" value="CUB_dom"/>
</dbReference>
<feature type="domain" description="CUB" evidence="17">
    <location>
        <begin position="300"/>
        <end position="382"/>
    </location>
</feature>
<evidence type="ECO:0000256" key="11">
    <source>
        <dbReference type="ARBA" id="ARBA00023049"/>
    </source>
</evidence>
<keyword evidence="3" id="KW-0245">EGF-like domain</keyword>
<keyword evidence="9" id="KW-0862">Zinc</keyword>
<keyword evidence="5" id="KW-0479">Metal-binding</keyword>
<dbReference type="GO" id="GO:0030133">
    <property type="term" value="C:transport vesicle"/>
    <property type="evidence" value="ECO:0007669"/>
    <property type="project" value="UniProtKB-SubCell"/>
</dbReference>
<keyword evidence="11" id="KW-0482">Metalloprotease</keyword>
<dbReference type="PROSITE" id="PS01186">
    <property type="entry name" value="EGF_2"/>
    <property type="match status" value="1"/>
</dbReference>
<evidence type="ECO:0000256" key="3">
    <source>
        <dbReference type="ARBA" id="ARBA00022536"/>
    </source>
</evidence>
<feature type="domain" description="CUB" evidence="17">
    <location>
        <begin position="3"/>
        <end position="115"/>
    </location>
</feature>
<keyword evidence="13" id="KW-1015">Disulfide bond</keyword>
<keyword evidence="8" id="KW-0378">Hydrolase</keyword>
<evidence type="ECO:0000256" key="13">
    <source>
        <dbReference type="ARBA" id="ARBA00023157"/>
    </source>
</evidence>
<keyword evidence="4" id="KW-0645">Protease</keyword>
<comment type="caution">
    <text evidence="16">Lacks conserved residue(s) required for the propagation of feature annotation.</text>
</comment>
<dbReference type="InterPro" id="IPR018097">
    <property type="entry name" value="EGF_Ca-bd_CS"/>
</dbReference>
<evidence type="ECO:0000256" key="10">
    <source>
        <dbReference type="ARBA" id="ARBA00022837"/>
    </source>
</evidence>
<organism evidence="18 19">
    <name type="scientific">Pachyramphus minor</name>
    <dbReference type="NCBI Taxonomy" id="369605"/>
    <lineage>
        <taxon>Eukaryota</taxon>
        <taxon>Metazoa</taxon>
        <taxon>Chordata</taxon>
        <taxon>Craniata</taxon>
        <taxon>Vertebrata</taxon>
        <taxon>Euteleostomi</taxon>
        <taxon>Archelosauria</taxon>
        <taxon>Archosauria</taxon>
        <taxon>Dinosauria</taxon>
        <taxon>Saurischia</taxon>
        <taxon>Theropoda</taxon>
        <taxon>Coelurosauria</taxon>
        <taxon>Aves</taxon>
        <taxon>Neognathae</taxon>
        <taxon>Neoaves</taxon>
        <taxon>Telluraves</taxon>
        <taxon>Australaves</taxon>
        <taxon>Passeriformes</taxon>
        <taxon>Tyrannidae</taxon>
        <taxon>Pachyramphus</taxon>
    </lineage>
</organism>
<dbReference type="InterPro" id="IPR035914">
    <property type="entry name" value="Sperma_CUB_dom_sf"/>
</dbReference>
<dbReference type="CDD" id="cd00041">
    <property type="entry name" value="CUB"/>
    <property type="match status" value="3"/>
</dbReference>
<reference evidence="18 19" key="1">
    <citation type="submission" date="2019-09" db="EMBL/GenBank/DDBJ databases">
        <title>Bird 10,000 Genomes (B10K) Project - Family phase.</title>
        <authorList>
            <person name="Zhang G."/>
        </authorList>
    </citation>
    <scope>NUCLEOTIDE SEQUENCE [LARGE SCALE GENOMIC DNA]</scope>
    <source>
        <strain evidence="18">B10K-DU-001-72</strain>
        <tissue evidence="18">Muscle</tissue>
    </source>
</reference>
<dbReference type="FunFam" id="2.10.25.10:FF:000022">
    <property type="entry name" value="Metalloendopeptidase"/>
    <property type="match status" value="1"/>
</dbReference>
<feature type="domain" description="CUB" evidence="17">
    <location>
        <begin position="159"/>
        <end position="299"/>
    </location>
</feature>
<dbReference type="FunFam" id="2.60.120.290:FF:000004">
    <property type="entry name" value="Metalloendopeptidase"/>
    <property type="match status" value="1"/>
</dbReference>
<dbReference type="InterPro" id="IPR000152">
    <property type="entry name" value="EGF-type_Asp/Asn_hydroxyl_site"/>
</dbReference>
<evidence type="ECO:0000256" key="6">
    <source>
        <dbReference type="ARBA" id="ARBA00022729"/>
    </source>
</evidence>
<dbReference type="PROSITE" id="PS01180">
    <property type="entry name" value="CUB"/>
    <property type="match status" value="3"/>
</dbReference>
<evidence type="ECO:0000256" key="2">
    <source>
        <dbReference type="ARBA" id="ARBA00022473"/>
    </source>
</evidence>
<dbReference type="SMART" id="SM00179">
    <property type="entry name" value="EGF_CA"/>
    <property type="match status" value="1"/>
</dbReference>
<dbReference type="GO" id="GO:0006508">
    <property type="term" value="P:proteolysis"/>
    <property type="evidence" value="ECO:0007669"/>
    <property type="project" value="UniProtKB-KW"/>
</dbReference>
<dbReference type="Pfam" id="PF00431">
    <property type="entry name" value="CUB"/>
    <property type="match status" value="4"/>
</dbReference>
<accession>A0A7K5CP53</accession>
<dbReference type="PROSITE" id="PS00010">
    <property type="entry name" value="ASX_HYDROXYL"/>
    <property type="match status" value="1"/>
</dbReference>
<dbReference type="GO" id="GO:0004222">
    <property type="term" value="F:metalloendopeptidase activity"/>
    <property type="evidence" value="ECO:0007669"/>
    <property type="project" value="InterPro"/>
</dbReference>
<evidence type="ECO:0000256" key="7">
    <source>
        <dbReference type="ARBA" id="ARBA00022737"/>
    </source>
</evidence>
<dbReference type="Gene3D" id="2.60.120.290">
    <property type="entry name" value="Spermadhesin, CUB domain"/>
    <property type="match status" value="3"/>
</dbReference>
<keyword evidence="7" id="KW-0677">Repeat</keyword>
<protein>
    <submittedName>
        <fullName evidence="18">BMP1 protein</fullName>
    </submittedName>
</protein>
<dbReference type="InterPro" id="IPR000742">
    <property type="entry name" value="EGF"/>
</dbReference>
<comment type="caution">
    <text evidence="18">The sequence shown here is derived from an EMBL/GenBank/DDBJ whole genome shotgun (WGS) entry which is preliminary data.</text>
</comment>
<keyword evidence="2" id="KW-0217">Developmental protein</keyword>
<dbReference type="Pfam" id="PF14670">
    <property type="entry name" value="FXa_inhibition"/>
    <property type="match status" value="1"/>
</dbReference>
<evidence type="ECO:0000256" key="4">
    <source>
        <dbReference type="ARBA" id="ARBA00022670"/>
    </source>
</evidence>
<keyword evidence="12" id="KW-0865">Zymogen</keyword>
<dbReference type="FunFam" id="2.60.120.290:FF:000005">
    <property type="entry name" value="Procollagen C-endopeptidase enhancer 1"/>
    <property type="match status" value="1"/>
</dbReference>
<dbReference type="PIRSF" id="PIRSF001199">
    <property type="entry name" value="BMP_1/tolloid-like"/>
    <property type="match status" value="1"/>
</dbReference>
<dbReference type="Proteomes" id="UP000525089">
    <property type="component" value="Unassembled WGS sequence"/>
</dbReference>
<dbReference type="EMBL" id="VYXB01000018">
    <property type="protein sequence ID" value="NWS09698.1"/>
    <property type="molecule type" value="Genomic_DNA"/>
</dbReference>
<dbReference type="SUPFAM" id="SSF57196">
    <property type="entry name" value="EGF/Laminin"/>
    <property type="match status" value="1"/>
</dbReference>
<keyword evidence="15" id="KW-0968">Cytoplasmic vesicle</keyword>
<dbReference type="SUPFAM" id="SSF49854">
    <property type="entry name" value="Spermadhesin, CUB domain"/>
    <property type="match status" value="3"/>
</dbReference>
<dbReference type="PANTHER" id="PTHR24251">
    <property type="entry name" value="OVOCHYMASE-RELATED"/>
    <property type="match status" value="1"/>
</dbReference>
<evidence type="ECO:0000256" key="1">
    <source>
        <dbReference type="ARBA" id="ARBA00004398"/>
    </source>
</evidence>
<feature type="non-terminal residue" evidence="18">
    <location>
        <position position="382"/>
    </location>
</feature>
<keyword evidence="14" id="KW-0325">Glycoprotein</keyword>
<evidence type="ECO:0000256" key="16">
    <source>
        <dbReference type="PROSITE-ProRule" id="PRU00059"/>
    </source>
</evidence>
<evidence type="ECO:0000256" key="8">
    <source>
        <dbReference type="ARBA" id="ARBA00022801"/>
    </source>
</evidence>
<sequence>AICGGDVKKDNGHIQSPNYPDDYRPSKVCVWKITVSEGFHVGLTFQSFEIERHDSCAYDYLEIRDGSTESSSLIGRYCGYDKPDDIKSTSNKLWMKFVSDGSINKAGFAVNFFKDKDECSKNNGGCQHECLNSFGSYECQCRSGFVLHDNKHDCKEAGCDHKVTSVSGTITSPNWPDKYPSKKECTWAISTTPGHRVKLVGTRGWEVLGSPPLSPTEGQQLHPSPPQTFSELDVEAQQECAYDHLEIYDGRDAKAPALGRFCGAKEPEPIVSSGNKMFLKFVSDNSVQKKGFEATHTTVCGGQVRAEVKTKDLYSHAQFGDNNYPGGSDCEWVIMAEEGFGVELIFQTFEIEEEADCGYDYMELFDGYDGTAPRLGRFCGSG</sequence>
<proteinExistence type="predicted"/>
<keyword evidence="10" id="KW-0106">Calcium</keyword>
<comment type="subcellular location">
    <subcellularLocation>
        <location evidence="1">Cytoplasmic vesicle</location>
        <location evidence="1">Secretory vesicle</location>
    </subcellularLocation>
</comment>
<evidence type="ECO:0000259" key="17">
    <source>
        <dbReference type="PROSITE" id="PS01180"/>
    </source>
</evidence>